<feature type="transmembrane region" description="Helical" evidence="1">
    <location>
        <begin position="6"/>
        <end position="24"/>
    </location>
</feature>
<gene>
    <name evidence="2" type="ORF">NFI95_06455</name>
</gene>
<dbReference type="RefSeq" id="WP_422863549.1">
    <property type="nucleotide sequence ID" value="NZ_JAMSKV010000004.1"/>
</dbReference>
<evidence type="ECO:0000256" key="1">
    <source>
        <dbReference type="SAM" id="Phobius"/>
    </source>
</evidence>
<name>A0ABT1W730_9PROT</name>
<dbReference type="EMBL" id="JAMSKV010000004">
    <property type="protein sequence ID" value="MCQ8278087.1"/>
    <property type="molecule type" value="Genomic_DNA"/>
</dbReference>
<reference evidence="2 3" key="1">
    <citation type="submission" date="2022-06" db="EMBL/GenBank/DDBJ databases">
        <title>Endosaccharibacter gen. nov., sp. nov., endophytic bacteria isolated from sugarcane.</title>
        <authorList>
            <person name="Pitiwittayakul N."/>
            <person name="Yukphan P."/>
            <person name="Charoenyingcharoen P."/>
            <person name="Tanasupawat S."/>
        </authorList>
    </citation>
    <scope>NUCLEOTIDE SEQUENCE [LARGE SCALE GENOMIC DNA]</scope>
    <source>
        <strain evidence="2 3">KSS8</strain>
    </source>
</reference>
<proteinExistence type="predicted"/>
<sequence>MAGAIAVLLCLAVICAAIGTLGFLRLRDTLDRMHCAVFVTTGVGFSLTLAAFLSDGASGRAIKMALITLFTLLGSAATSHVLGRAMVARGHVPEALPSAALSEPSDPRRGDERLG</sequence>
<keyword evidence="1" id="KW-0472">Membrane</keyword>
<dbReference type="Pfam" id="PF03334">
    <property type="entry name" value="PhaG_MnhG_YufB"/>
    <property type="match status" value="1"/>
</dbReference>
<keyword evidence="1" id="KW-0812">Transmembrane</keyword>
<dbReference type="InterPro" id="IPR005133">
    <property type="entry name" value="PhaG_MnhG_YufB"/>
</dbReference>
<evidence type="ECO:0000313" key="3">
    <source>
        <dbReference type="Proteomes" id="UP001524587"/>
    </source>
</evidence>
<accession>A0ABT1W730</accession>
<organism evidence="2 3">
    <name type="scientific">Endosaccharibacter trunci</name>
    <dbReference type="NCBI Taxonomy" id="2812733"/>
    <lineage>
        <taxon>Bacteria</taxon>
        <taxon>Pseudomonadati</taxon>
        <taxon>Pseudomonadota</taxon>
        <taxon>Alphaproteobacteria</taxon>
        <taxon>Acetobacterales</taxon>
        <taxon>Acetobacteraceae</taxon>
        <taxon>Endosaccharibacter</taxon>
    </lineage>
</organism>
<keyword evidence="3" id="KW-1185">Reference proteome</keyword>
<evidence type="ECO:0000313" key="2">
    <source>
        <dbReference type="EMBL" id="MCQ8278087.1"/>
    </source>
</evidence>
<feature type="transmembrane region" description="Helical" evidence="1">
    <location>
        <begin position="60"/>
        <end position="82"/>
    </location>
</feature>
<dbReference type="Proteomes" id="UP001524587">
    <property type="component" value="Unassembled WGS sequence"/>
</dbReference>
<comment type="caution">
    <text evidence="2">The sequence shown here is derived from an EMBL/GenBank/DDBJ whole genome shotgun (WGS) entry which is preliminary data.</text>
</comment>
<protein>
    <submittedName>
        <fullName evidence="2">Monovalent cation/H(+) antiporter subunit G</fullName>
    </submittedName>
</protein>
<feature type="transmembrane region" description="Helical" evidence="1">
    <location>
        <begin position="36"/>
        <end position="54"/>
    </location>
</feature>
<keyword evidence="1" id="KW-1133">Transmembrane helix</keyword>